<proteinExistence type="predicted"/>
<sequence>MKSILLIKEIYLEGFKNLGHFITKNFFKGYAWVCFFLTAITIYAFIYRLATGFAFD</sequence>
<keyword evidence="1" id="KW-0812">Transmembrane</keyword>
<dbReference type="Proteomes" id="UP001200642">
    <property type="component" value="Unassembled WGS sequence"/>
</dbReference>
<dbReference type="InterPro" id="IPR046635">
    <property type="entry name" value="DUF6747"/>
</dbReference>
<organism evidence="2 3">
    <name type="scientific">Cerina litoralis</name>
    <dbReference type="NCBI Taxonomy" id="2874477"/>
    <lineage>
        <taxon>Bacteria</taxon>
        <taxon>Pseudomonadati</taxon>
        <taxon>Bacteroidota</taxon>
        <taxon>Flavobacteriia</taxon>
        <taxon>Flavobacteriales</taxon>
        <taxon>Flavobacteriaceae</taxon>
        <taxon>Cerina</taxon>
    </lineage>
</organism>
<gene>
    <name evidence="2" type="ORF">K8352_17240</name>
</gene>
<dbReference type="RefSeq" id="WP_317903647.1">
    <property type="nucleotide sequence ID" value="NZ_JAIRBC010000034.1"/>
</dbReference>
<evidence type="ECO:0000313" key="3">
    <source>
        <dbReference type="Proteomes" id="UP001200642"/>
    </source>
</evidence>
<comment type="caution">
    <text evidence="2">The sequence shown here is derived from an EMBL/GenBank/DDBJ whole genome shotgun (WGS) entry which is preliminary data.</text>
</comment>
<dbReference type="EMBL" id="JAIRBC010000034">
    <property type="protein sequence ID" value="MCG2462509.1"/>
    <property type="molecule type" value="Genomic_DNA"/>
</dbReference>
<name>A0AAE3JR28_9FLAO</name>
<dbReference type="Pfam" id="PF20532">
    <property type="entry name" value="DUF6747"/>
    <property type="match status" value="1"/>
</dbReference>
<feature type="transmembrane region" description="Helical" evidence="1">
    <location>
        <begin position="30"/>
        <end position="50"/>
    </location>
</feature>
<evidence type="ECO:0000313" key="2">
    <source>
        <dbReference type="EMBL" id="MCG2462509.1"/>
    </source>
</evidence>
<keyword evidence="3" id="KW-1185">Reference proteome</keyword>
<reference evidence="2" key="1">
    <citation type="submission" date="2023-02" db="EMBL/GenBank/DDBJ databases">
        <title>Genome of Flavobacteriaceae gen. nov. sp. strain F89.</title>
        <authorList>
            <person name="Wang Y."/>
        </authorList>
    </citation>
    <scope>NUCLEOTIDE SEQUENCE</scope>
    <source>
        <strain evidence="2">F89</strain>
    </source>
</reference>
<protein>
    <submittedName>
        <fullName evidence="2">Uncharacterized protein</fullName>
    </submittedName>
</protein>
<evidence type="ECO:0000256" key="1">
    <source>
        <dbReference type="SAM" id="Phobius"/>
    </source>
</evidence>
<accession>A0AAE3JR28</accession>
<keyword evidence="1" id="KW-0472">Membrane</keyword>
<dbReference type="AlphaFoldDB" id="A0AAE3JR28"/>
<keyword evidence="1" id="KW-1133">Transmembrane helix</keyword>